<protein>
    <submittedName>
        <fullName evidence="2">Uncharacterized protein</fullName>
    </submittedName>
</protein>
<dbReference type="OrthoDB" id="10509658at2759"/>
<evidence type="ECO:0000313" key="3">
    <source>
        <dbReference type="Proteomes" id="UP000566819"/>
    </source>
</evidence>
<name>A0A8H4W8A2_9HELO</name>
<proteinExistence type="predicted"/>
<feature type="region of interest" description="Disordered" evidence="1">
    <location>
        <begin position="105"/>
        <end position="127"/>
    </location>
</feature>
<comment type="caution">
    <text evidence="2">The sequence shown here is derived from an EMBL/GenBank/DDBJ whole genome shotgun (WGS) entry which is preliminary data.</text>
</comment>
<gene>
    <name evidence="2" type="ORF">G7Y89_g2817</name>
</gene>
<dbReference type="AlphaFoldDB" id="A0A8H4W8A2"/>
<feature type="region of interest" description="Disordered" evidence="1">
    <location>
        <begin position="55"/>
        <end position="84"/>
    </location>
</feature>
<accession>A0A8H4W8A2</accession>
<keyword evidence="3" id="KW-1185">Reference proteome</keyword>
<organism evidence="2 3">
    <name type="scientific">Cudoniella acicularis</name>
    <dbReference type="NCBI Taxonomy" id="354080"/>
    <lineage>
        <taxon>Eukaryota</taxon>
        <taxon>Fungi</taxon>
        <taxon>Dikarya</taxon>
        <taxon>Ascomycota</taxon>
        <taxon>Pezizomycotina</taxon>
        <taxon>Leotiomycetes</taxon>
        <taxon>Helotiales</taxon>
        <taxon>Tricladiaceae</taxon>
        <taxon>Cudoniella</taxon>
    </lineage>
</organism>
<dbReference type="EMBL" id="JAAMPI010000129">
    <property type="protein sequence ID" value="KAF4635280.1"/>
    <property type="molecule type" value="Genomic_DNA"/>
</dbReference>
<evidence type="ECO:0000313" key="2">
    <source>
        <dbReference type="EMBL" id="KAF4635280.1"/>
    </source>
</evidence>
<reference evidence="2 3" key="1">
    <citation type="submission" date="2020-03" db="EMBL/GenBank/DDBJ databases">
        <title>Draft Genome Sequence of Cudoniella acicularis.</title>
        <authorList>
            <person name="Buettner E."/>
            <person name="Kellner H."/>
        </authorList>
    </citation>
    <scope>NUCLEOTIDE SEQUENCE [LARGE SCALE GENOMIC DNA]</scope>
    <source>
        <strain evidence="2 3">DSM 108380</strain>
    </source>
</reference>
<dbReference type="Proteomes" id="UP000566819">
    <property type="component" value="Unassembled WGS sequence"/>
</dbReference>
<evidence type="ECO:0000256" key="1">
    <source>
        <dbReference type="SAM" id="MobiDB-lite"/>
    </source>
</evidence>
<sequence length="127" mass="13992">MLRSSIIRPLVKGWTALPIRCFPRHHFAPPTLLPSLLVRLSPTKVLCLDIQARGVHKKAGSEEAQGKQPSDSPTDDHNKDGGSSSPSALYFLALFFFILGARRRREGRQDESPIDTNGEVDLKGTSD</sequence>